<keyword evidence="2" id="KW-1185">Reference proteome</keyword>
<proteinExistence type="predicted"/>
<reference evidence="1" key="1">
    <citation type="submission" date="2023-04" db="EMBL/GenBank/DDBJ databases">
        <title>A chromosome-level genome assembly of the parasitoid wasp Eretmocerus hayati.</title>
        <authorList>
            <person name="Zhong Y."/>
            <person name="Liu S."/>
            <person name="Liu Y."/>
        </authorList>
    </citation>
    <scope>NUCLEOTIDE SEQUENCE</scope>
    <source>
        <strain evidence="1">ZJU_SS_LIU_2023</strain>
    </source>
</reference>
<evidence type="ECO:0000313" key="2">
    <source>
        <dbReference type="Proteomes" id="UP001239111"/>
    </source>
</evidence>
<comment type="caution">
    <text evidence="1">The sequence shown here is derived from an EMBL/GenBank/DDBJ whole genome shotgun (WGS) entry which is preliminary data.</text>
</comment>
<name>A0ACC2NS17_9HYME</name>
<dbReference type="EMBL" id="CM056743">
    <property type="protein sequence ID" value="KAJ8673926.1"/>
    <property type="molecule type" value="Genomic_DNA"/>
</dbReference>
<protein>
    <submittedName>
        <fullName evidence="1">Uncharacterized protein</fullName>
    </submittedName>
</protein>
<organism evidence="1 2">
    <name type="scientific">Eretmocerus hayati</name>
    <dbReference type="NCBI Taxonomy" id="131215"/>
    <lineage>
        <taxon>Eukaryota</taxon>
        <taxon>Metazoa</taxon>
        <taxon>Ecdysozoa</taxon>
        <taxon>Arthropoda</taxon>
        <taxon>Hexapoda</taxon>
        <taxon>Insecta</taxon>
        <taxon>Pterygota</taxon>
        <taxon>Neoptera</taxon>
        <taxon>Endopterygota</taxon>
        <taxon>Hymenoptera</taxon>
        <taxon>Apocrita</taxon>
        <taxon>Proctotrupomorpha</taxon>
        <taxon>Chalcidoidea</taxon>
        <taxon>Aphelinidae</taxon>
        <taxon>Aphelininae</taxon>
        <taxon>Eretmocerus</taxon>
    </lineage>
</organism>
<evidence type="ECO:0000313" key="1">
    <source>
        <dbReference type="EMBL" id="KAJ8673926.1"/>
    </source>
</evidence>
<accession>A0ACC2NS17</accession>
<dbReference type="Proteomes" id="UP001239111">
    <property type="component" value="Chromosome 3"/>
</dbReference>
<gene>
    <name evidence="1" type="ORF">QAD02_005188</name>
</gene>
<sequence>MRGGGSVWNGNYPWVVAIHNNHNHMPGYCGGSIIAPKFVLTATHCLFKGSQRNDYDHVNVLSSDGQSEISHYFAKIIPYPTTCNHDNNFCTFDISVIVLREPIANARTISLPPKGLEIPSGTSIQAFGWGENEYAKMSWTLRTALVKTISCYNNWYDRMMPYICIDPSISSTCPGDSGGPVVYGDYLVGIISAYYPPCGSGIAFFTKVSQYVDWIEKVMSENV</sequence>